<dbReference type="AlphaFoldDB" id="A0A0S8J8H9"/>
<evidence type="ECO:0000313" key="2">
    <source>
        <dbReference type="EMBL" id="KPL06047.1"/>
    </source>
</evidence>
<evidence type="ECO:0000313" key="3">
    <source>
        <dbReference type="Proteomes" id="UP000051035"/>
    </source>
</evidence>
<evidence type="ECO:0000256" key="1">
    <source>
        <dbReference type="SAM" id="MobiDB-lite"/>
    </source>
</evidence>
<name>A0A0S8J8H9_UNCT6</name>
<organism evidence="2 3">
    <name type="scientific">candidate division TA06 bacterium SM1_40</name>
    <dbReference type="NCBI Taxonomy" id="1703773"/>
    <lineage>
        <taxon>Bacteria</taxon>
        <taxon>Bacteria division TA06</taxon>
    </lineage>
</organism>
<gene>
    <name evidence="2" type="ORF">AMJ71_10095</name>
</gene>
<dbReference type="EMBL" id="LJVA01000155">
    <property type="protein sequence ID" value="KPL06047.1"/>
    <property type="molecule type" value="Genomic_DNA"/>
</dbReference>
<comment type="caution">
    <text evidence="2">The sequence shown here is derived from an EMBL/GenBank/DDBJ whole genome shotgun (WGS) entry which is preliminary data.</text>
</comment>
<accession>A0A0S8J8H9</accession>
<protein>
    <submittedName>
        <fullName evidence="2">Uncharacterized protein</fullName>
    </submittedName>
</protein>
<sequence>MRDPAWTRQGSDAAVSATSHQSRGMYGPPDPVRRQPGLSVAYAIPVRRIPPGIRSLFQAMHETVLLAVLPALLQERAGERNR</sequence>
<feature type="region of interest" description="Disordered" evidence="1">
    <location>
        <begin position="1"/>
        <end position="34"/>
    </location>
</feature>
<dbReference type="Proteomes" id="UP000051035">
    <property type="component" value="Unassembled WGS sequence"/>
</dbReference>
<reference evidence="2 3" key="1">
    <citation type="journal article" date="2015" name="Microbiome">
        <title>Genomic resolution of linkages in carbon, nitrogen, and sulfur cycling among widespread estuary sediment bacteria.</title>
        <authorList>
            <person name="Baker B.J."/>
            <person name="Lazar C.S."/>
            <person name="Teske A.P."/>
            <person name="Dick G.J."/>
        </authorList>
    </citation>
    <scope>NUCLEOTIDE SEQUENCE [LARGE SCALE GENOMIC DNA]</scope>
    <source>
        <strain evidence="2">SM1_40</strain>
    </source>
</reference>
<proteinExistence type="predicted"/>